<evidence type="ECO:0000256" key="1">
    <source>
        <dbReference type="SAM" id="Phobius"/>
    </source>
</evidence>
<reference evidence="2" key="1">
    <citation type="submission" date="2022-03" db="EMBL/GenBank/DDBJ databases">
        <authorList>
            <person name="Santos J.D.N."/>
            <person name="Kallscheuer N."/>
            <person name="Jogler C."/>
            <person name="Lage O.M."/>
        </authorList>
    </citation>
    <scope>NUCLEOTIDE SEQUENCE</scope>
    <source>
        <strain evidence="2">M600PL45_2</strain>
    </source>
</reference>
<feature type="transmembrane region" description="Helical" evidence="1">
    <location>
        <begin position="24"/>
        <end position="42"/>
    </location>
</feature>
<accession>A0ABS9T525</accession>
<evidence type="ECO:0000313" key="2">
    <source>
        <dbReference type="EMBL" id="MCH6163371.1"/>
    </source>
</evidence>
<keyword evidence="1" id="KW-1133">Transmembrane helix</keyword>
<protein>
    <recommendedName>
        <fullName evidence="4">Sugar kinase</fullName>
    </recommendedName>
</protein>
<reference evidence="2" key="2">
    <citation type="journal article" date="2023" name="Int. J. Syst. Evol. Microbiol.">
        <title>Streptomyces marispadix sp. nov., isolated from marine beach sediment of the Northern Coast of Portugal.</title>
        <authorList>
            <person name="dos Santos J.D.N."/>
            <person name="Vitorino I.R."/>
            <person name="Kallscheuer N."/>
            <person name="Srivastava A."/>
            <person name="Krautwurst S."/>
            <person name="Marz M."/>
            <person name="Jogler C."/>
            <person name="Lobo Da Cunha A."/>
            <person name="Catita J."/>
            <person name="Goncalves H."/>
            <person name="Gonzalez I."/>
            <person name="Reyes F."/>
            <person name="Lage O.M."/>
        </authorList>
    </citation>
    <scope>NUCLEOTIDE SEQUENCE</scope>
    <source>
        <strain evidence="2">M600PL45_2</strain>
    </source>
</reference>
<dbReference type="EMBL" id="JAKWJU010000002">
    <property type="protein sequence ID" value="MCH6163371.1"/>
    <property type="molecule type" value="Genomic_DNA"/>
</dbReference>
<proteinExistence type="predicted"/>
<gene>
    <name evidence="2" type="ORF">MMA15_24140</name>
</gene>
<comment type="caution">
    <text evidence="2">The sequence shown here is derived from an EMBL/GenBank/DDBJ whole genome shotgun (WGS) entry which is preliminary data.</text>
</comment>
<evidence type="ECO:0000313" key="3">
    <source>
        <dbReference type="Proteomes" id="UP001166784"/>
    </source>
</evidence>
<dbReference type="Proteomes" id="UP001166784">
    <property type="component" value="Unassembled WGS sequence"/>
</dbReference>
<keyword evidence="1" id="KW-0472">Membrane</keyword>
<name>A0ABS9T525_9ACTN</name>
<dbReference type="RefSeq" id="WP_241062279.1">
    <property type="nucleotide sequence ID" value="NZ_JAKWJU010000002.1"/>
</dbReference>
<keyword evidence="1" id="KW-0812">Transmembrane</keyword>
<organism evidence="2 3">
    <name type="scientific">Streptomyces marispadix</name>
    <dbReference type="NCBI Taxonomy" id="2922868"/>
    <lineage>
        <taxon>Bacteria</taxon>
        <taxon>Bacillati</taxon>
        <taxon>Actinomycetota</taxon>
        <taxon>Actinomycetes</taxon>
        <taxon>Kitasatosporales</taxon>
        <taxon>Streptomycetaceae</taxon>
        <taxon>Streptomyces</taxon>
    </lineage>
</organism>
<keyword evidence="3" id="KW-1185">Reference proteome</keyword>
<evidence type="ECO:0008006" key="4">
    <source>
        <dbReference type="Google" id="ProtNLM"/>
    </source>
</evidence>
<sequence>MTTTATPQTLRPSQRPPHRPRHRLLTLLIVVLLIAVPGGYLVRSAFQSRDSGEDKERKAAATNLTYGWPSKVQRNVYDVPLPSKSSHYAFYEANSWQTSSLYVQFRVPEKQLGDFLDDVGTSSSALRDGQVTIGAEHAGKVGWDLHKEGHDYAGTTYRQQDSRPDVAITVDRTYEDMPRVYVVSTVKF</sequence>